<dbReference type="GO" id="GO:2000234">
    <property type="term" value="P:positive regulation of rRNA processing"/>
    <property type="evidence" value="ECO:0007669"/>
    <property type="project" value="EnsemblFungi"/>
</dbReference>
<dbReference type="GO" id="GO:0008380">
    <property type="term" value="P:RNA splicing"/>
    <property type="evidence" value="ECO:0007669"/>
    <property type="project" value="UniProtKB-KW"/>
</dbReference>
<dbReference type="Proteomes" id="UP000005666">
    <property type="component" value="Chromosome 6"/>
</dbReference>
<comment type="function">
    <text evidence="6">Regulates mitochondrial small subunit maturation by controlling 15S rRNA 5'-end processing. Localizes to the 5' precursor of the 15S rRNA in a position that is subsequently occupied by mS47 in the mature yeast mtSSU. Uses structure and sequence-specific RNA recognition, binding to a single-stranded region of the precursor and specifically recognizing bases -6 to -1. The exchange of Ccm1 for mS47 is coupled to the irreversible removal of precursor rRNA that is accompanied by conformational changes of the mitoribosomal proteins uS5m and mS26. These conformational changes signal completion of 5'-end rRNA processing through protection of the mature 5'-end of the 15S rRNA and stabilization of mS47. The removal of the 5' precursor together with the dissociation of Ccm1 may be catalyzed by the 5'-3' exoribonuclease Pet127. Involved in the specific removal of group I introns in mitochondrial encoded transcripts.</text>
</comment>
<dbReference type="GeneID" id="11535408"/>
<dbReference type="RefSeq" id="XP_003685984.1">
    <property type="nucleotide sequence ID" value="XM_003685936.1"/>
</dbReference>
<keyword evidence="5" id="KW-0508">mRNA splicing</keyword>
<comment type="subunit">
    <text evidence="7">Binds to mitochondrial small subunit 15S rRNA.</text>
</comment>
<evidence type="ECO:0000256" key="3">
    <source>
        <dbReference type="ARBA" id="ARBA00022664"/>
    </source>
</evidence>
<keyword evidence="10" id="KW-0175">Coiled coil</keyword>
<evidence type="ECO:0000313" key="12">
    <source>
        <dbReference type="Proteomes" id="UP000005666"/>
    </source>
</evidence>
<dbReference type="PROSITE" id="PS51375">
    <property type="entry name" value="PPR"/>
    <property type="match status" value="1"/>
</dbReference>
<feature type="repeat" description="PPR" evidence="9">
    <location>
        <begin position="367"/>
        <end position="401"/>
    </location>
</feature>
<dbReference type="GO" id="GO:0006397">
    <property type="term" value="P:mRNA processing"/>
    <property type="evidence" value="ECO:0007669"/>
    <property type="project" value="UniProtKB-KW"/>
</dbReference>
<evidence type="ECO:0000256" key="9">
    <source>
        <dbReference type="PROSITE-ProRule" id="PRU00708"/>
    </source>
</evidence>
<evidence type="ECO:0000256" key="2">
    <source>
        <dbReference type="ARBA" id="ARBA00006192"/>
    </source>
</evidence>
<dbReference type="PANTHER" id="PTHR47936">
    <property type="entry name" value="PPR_LONG DOMAIN-CONTAINING PROTEIN"/>
    <property type="match status" value="1"/>
</dbReference>
<sequence>MLHFRRIGSGLGKSNCLDRILIMRNIVLPRSKQKRSAGFVKRKKFKSIGNVHLDDRILSDLDKLDSKELELKIKRLKTFTNEIKHQIKKTEQLKKIEMENKLESVKDREKDAEELYSALSGDGIGTQNKLLTSSEGLEVSNLSQFIAASESNQVDKLLPPILRKRIEDDDLILSSLLDSSSKDYNPIIHKLYNNTEQLQGISKKSLKNCVLIVDKLSFDNIEKLDKMLMNYVNGDIMKFDSSMYFTILKNLSNLSSTMENNNINEQFNNSIILKMKELIKRHDDSLLKGTSVRLNQNILNFCIKFSSQIEDFDNLNYFLTKFKSYGIVPNRVNYTTILQYYTRCNYVKHAWNIFDTMKFLSKEHFPDTVAYNSVLLLCSKEKNYSKALDLYDEMISFNVIPNVSTLNIMAKVLAVCSRDAKTSEGKADSLRLLGWKYIHQIQDISGLNFSVSTIESMMALAAYDGDVGMARALYYKYITGKYINITRTWKSKLDQKAVWRQVLDPKFLNYLLLAYANYNKNRLPILLGYDKGIKLRRTIINSVDHSSKMIADEDSQYSLPLLPLSDLSNHWEILAESRAIWQFNVEIGGQTNLRSFSRDLIKESEIKDILTTSKSFDEFKFNIMHKIALLKSTLVDYKTLSQANIISYLTVPLKLGDKKEFWLRYKEFTFQEHQLDEKLKTFYMNENSLLNSKTKPTNNSDNKTTSVDTVNATETFIDYLVSLIAKMCTNSSVYEILIKAATKFKDIELATKTWKDRGEFRKTSTFQNATKSDRMKSDAEFARLMVNFFTSERLYSDALSIIMTSQKYINWNYTMVKELHSGLINLEDQHSIDLLLNIVNKKSQVQLIEEKILDIKL</sequence>
<evidence type="ECO:0000313" key="11">
    <source>
        <dbReference type="EMBL" id="CCE63550.1"/>
    </source>
</evidence>
<dbReference type="KEGG" id="tpf:TPHA_0F00640"/>
<evidence type="ECO:0000256" key="10">
    <source>
        <dbReference type="SAM" id="Coils"/>
    </source>
</evidence>
<organism evidence="11 12">
    <name type="scientific">Tetrapisispora phaffii (strain ATCC 24235 / CBS 4417 / NBRC 1672 / NRRL Y-8282 / UCD 70-5)</name>
    <name type="common">Yeast</name>
    <name type="synonym">Fabospora phaffii</name>
    <dbReference type="NCBI Taxonomy" id="1071381"/>
    <lineage>
        <taxon>Eukaryota</taxon>
        <taxon>Fungi</taxon>
        <taxon>Dikarya</taxon>
        <taxon>Ascomycota</taxon>
        <taxon>Saccharomycotina</taxon>
        <taxon>Saccharomycetes</taxon>
        <taxon>Saccharomycetales</taxon>
        <taxon>Saccharomycetaceae</taxon>
        <taxon>Tetrapisispora</taxon>
    </lineage>
</organism>
<dbReference type="HOGENOM" id="CLU_334653_0_0_1"/>
<dbReference type="Gene3D" id="1.25.40.10">
    <property type="entry name" value="Tetratricopeptide repeat domain"/>
    <property type="match status" value="1"/>
</dbReference>
<dbReference type="GO" id="GO:0031930">
    <property type="term" value="P:mitochondria-nucleus signaling pathway"/>
    <property type="evidence" value="ECO:0007669"/>
    <property type="project" value="TreeGrafter"/>
</dbReference>
<dbReference type="InterPro" id="IPR011990">
    <property type="entry name" value="TPR-like_helical_dom_sf"/>
</dbReference>
<keyword evidence="4" id="KW-0677">Repeat</keyword>
<dbReference type="GO" id="GO:0000963">
    <property type="term" value="P:mitochondrial RNA processing"/>
    <property type="evidence" value="ECO:0007669"/>
    <property type="project" value="EnsemblFungi"/>
</dbReference>
<dbReference type="NCBIfam" id="TIGR00756">
    <property type="entry name" value="PPR"/>
    <property type="match status" value="1"/>
</dbReference>
<gene>
    <name evidence="11" type="primary">TPHA0F00640</name>
    <name evidence="11" type="ordered locus">TPHA_0F00640</name>
</gene>
<name>G8BUW8_TETPH</name>
<evidence type="ECO:0000256" key="1">
    <source>
        <dbReference type="ARBA" id="ARBA00004173"/>
    </source>
</evidence>
<dbReference type="Pfam" id="PF01535">
    <property type="entry name" value="PPR"/>
    <property type="match status" value="1"/>
</dbReference>
<feature type="coiled-coil region" evidence="10">
    <location>
        <begin position="88"/>
        <end position="115"/>
    </location>
</feature>
<dbReference type="eggNOG" id="ENOG502QUX2">
    <property type="taxonomic scope" value="Eukaryota"/>
</dbReference>
<reference evidence="11 12" key="1">
    <citation type="journal article" date="2011" name="Proc. Natl. Acad. Sci. U.S.A.">
        <title>Evolutionary erosion of yeast sex chromosomes by mating-type switching accidents.</title>
        <authorList>
            <person name="Gordon J.L."/>
            <person name="Armisen D."/>
            <person name="Proux-Wera E."/>
            <person name="Oheigeartaigh S.S."/>
            <person name="Byrne K.P."/>
            <person name="Wolfe K.H."/>
        </authorList>
    </citation>
    <scope>NUCLEOTIDE SEQUENCE [LARGE SCALE GENOMIC DNA]</scope>
    <source>
        <strain evidence="12">ATCC 24235 / CBS 4417 / NBRC 1672 / NRRL Y-8282 / UCD 70-5</strain>
    </source>
</reference>
<keyword evidence="12" id="KW-1185">Reference proteome</keyword>
<dbReference type="InterPro" id="IPR002885">
    <property type="entry name" value="PPR_rpt"/>
</dbReference>
<evidence type="ECO:0000256" key="7">
    <source>
        <dbReference type="ARBA" id="ARBA00044511"/>
    </source>
</evidence>
<comment type="similarity">
    <text evidence="2">Belongs to the CCM1 family.</text>
</comment>
<dbReference type="GO" id="GO:0005739">
    <property type="term" value="C:mitochondrion"/>
    <property type="evidence" value="ECO:0007669"/>
    <property type="project" value="UniProtKB-SubCell"/>
</dbReference>
<dbReference type="STRING" id="1071381.G8BUW8"/>
<keyword evidence="3" id="KW-0507">mRNA processing</keyword>
<accession>G8BUW8</accession>
<evidence type="ECO:0000256" key="6">
    <source>
        <dbReference type="ARBA" id="ARBA00044493"/>
    </source>
</evidence>
<dbReference type="GO" id="GO:0016072">
    <property type="term" value="P:rRNA metabolic process"/>
    <property type="evidence" value="ECO:0007669"/>
    <property type="project" value="EnsemblFungi"/>
</dbReference>
<protein>
    <recommendedName>
        <fullName evidence="8">Mitochondrial 15S rRNA processing factor CCM1</fullName>
    </recommendedName>
</protein>
<dbReference type="OrthoDB" id="185373at2759"/>
<evidence type="ECO:0000256" key="4">
    <source>
        <dbReference type="ARBA" id="ARBA00022737"/>
    </source>
</evidence>
<dbReference type="AlphaFoldDB" id="G8BUW8"/>
<evidence type="ECO:0000256" key="8">
    <source>
        <dbReference type="ARBA" id="ARBA00044527"/>
    </source>
</evidence>
<dbReference type="OMA" id="ESSAIWA"/>
<dbReference type="PANTHER" id="PTHR47936:SF1">
    <property type="entry name" value="PENTATRICOPEPTIDE REPEAT-CONTAINING PROTEIN GUN1, CHLOROPLASTIC"/>
    <property type="match status" value="1"/>
</dbReference>
<dbReference type="GO" id="GO:0019843">
    <property type="term" value="F:rRNA binding"/>
    <property type="evidence" value="ECO:0007669"/>
    <property type="project" value="EnsemblFungi"/>
</dbReference>
<comment type="subcellular location">
    <subcellularLocation>
        <location evidence="1">Mitochondrion</location>
    </subcellularLocation>
</comment>
<evidence type="ECO:0000256" key="5">
    <source>
        <dbReference type="ARBA" id="ARBA00023187"/>
    </source>
</evidence>
<dbReference type="Pfam" id="PF13041">
    <property type="entry name" value="PPR_2"/>
    <property type="match status" value="1"/>
</dbReference>
<proteinExistence type="inferred from homology"/>
<dbReference type="EMBL" id="HE612861">
    <property type="protein sequence ID" value="CCE63550.1"/>
    <property type="molecule type" value="Genomic_DNA"/>
</dbReference>